<feature type="compositionally biased region" description="Basic and acidic residues" evidence="1">
    <location>
        <begin position="157"/>
        <end position="180"/>
    </location>
</feature>
<evidence type="ECO:0000313" key="2">
    <source>
        <dbReference type="EMBL" id="KAL0178838.1"/>
    </source>
</evidence>
<sequence length="180" mass="20536">LGVCQVGRMNFGKDVSTLKYFTICGLQEGYEPFAVNMNRDLTMWISKRLPQFIPVPLNHEHIEVRGRAARVLWVTRIDGTVESPPCLKVTQSSTDIMFYRLSMPIECSEAFLRSPGGTLAANGSFFSPKRDLEDFETVSDFEVLMKTPHSHMSSNGPDRERDEFNNHKDHNQEKPSKIKQ</sequence>
<comment type="caution">
    <text evidence="2">The sequence shown here is derived from an EMBL/GenBank/DDBJ whole genome shotgun (WGS) entry which is preliminary data.</text>
</comment>
<dbReference type="PANTHER" id="PTHR46399:SF7">
    <property type="entry name" value="RYANODINE RECEPTOR 2"/>
    <property type="match status" value="1"/>
</dbReference>
<dbReference type="Gene3D" id="2.60.120.920">
    <property type="match status" value="1"/>
</dbReference>
<dbReference type="Proteomes" id="UP001529510">
    <property type="component" value="Unassembled WGS sequence"/>
</dbReference>
<feature type="non-terminal residue" evidence="2">
    <location>
        <position position="180"/>
    </location>
</feature>
<dbReference type="EMBL" id="JAMKFB020000012">
    <property type="protein sequence ID" value="KAL0178838.1"/>
    <property type="molecule type" value="Genomic_DNA"/>
</dbReference>
<dbReference type="AlphaFoldDB" id="A0ABD0PXS4"/>
<protein>
    <submittedName>
        <fullName evidence="2">Uncharacterized protein</fullName>
    </submittedName>
</protein>
<dbReference type="InterPro" id="IPR043136">
    <property type="entry name" value="B30.2/SPRY_sf"/>
</dbReference>
<keyword evidence="3" id="KW-1185">Reference proteome</keyword>
<evidence type="ECO:0000313" key="3">
    <source>
        <dbReference type="Proteomes" id="UP001529510"/>
    </source>
</evidence>
<gene>
    <name evidence="2" type="ORF">M9458_024280</name>
</gene>
<organism evidence="2 3">
    <name type="scientific">Cirrhinus mrigala</name>
    <name type="common">Mrigala</name>
    <dbReference type="NCBI Taxonomy" id="683832"/>
    <lineage>
        <taxon>Eukaryota</taxon>
        <taxon>Metazoa</taxon>
        <taxon>Chordata</taxon>
        <taxon>Craniata</taxon>
        <taxon>Vertebrata</taxon>
        <taxon>Euteleostomi</taxon>
        <taxon>Actinopterygii</taxon>
        <taxon>Neopterygii</taxon>
        <taxon>Teleostei</taxon>
        <taxon>Ostariophysi</taxon>
        <taxon>Cypriniformes</taxon>
        <taxon>Cyprinidae</taxon>
        <taxon>Labeoninae</taxon>
        <taxon>Labeonini</taxon>
        <taxon>Cirrhinus</taxon>
    </lineage>
</organism>
<feature type="region of interest" description="Disordered" evidence="1">
    <location>
        <begin position="146"/>
        <end position="180"/>
    </location>
</feature>
<reference evidence="2 3" key="1">
    <citation type="submission" date="2024-05" db="EMBL/GenBank/DDBJ databases">
        <title>Genome sequencing and assembly of Indian major carp, Cirrhinus mrigala (Hamilton, 1822).</title>
        <authorList>
            <person name="Mohindra V."/>
            <person name="Chowdhury L.M."/>
            <person name="Lal K."/>
            <person name="Jena J.K."/>
        </authorList>
    </citation>
    <scope>NUCLEOTIDE SEQUENCE [LARGE SCALE GENOMIC DNA]</scope>
    <source>
        <strain evidence="2">CM1030</strain>
        <tissue evidence="2">Blood</tissue>
    </source>
</reference>
<name>A0ABD0PXS4_CIRMR</name>
<accession>A0ABD0PXS4</accession>
<evidence type="ECO:0000256" key="1">
    <source>
        <dbReference type="SAM" id="MobiDB-lite"/>
    </source>
</evidence>
<feature type="non-terminal residue" evidence="2">
    <location>
        <position position="1"/>
    </location>
</feature>
<dbReference type="PANTHER" id="PTHR46399">
    <property type="entry name" value="B30.2/SPRY DOMAIN-CONTAINING PROTEIN"/>
    <property type="match status" value="1"/>
</dbReference>
<proteinExistence type="predicted"/>
<dbReference type="InterPro" id="IPR015925">
    <property type="entry name" value="Ryanodine_IP3_receptor"/>
</dbReference>